<gene>
    <name evidence="7" type="ORF">ACFOUO_13510</name>
</gene>
<dbReference type="InterPro" id="IPR018062">
    <property type="entry name" value="HTH_AraC-typ_CS"/>
</dbReference>
<dbReference type="Pfam" id="PF12833">
    <property type="entry name" value="HTH_18"/>
    <property type="match status" value="1"/>
</dbReference>
<keyword evidence="2" id="KW-0238">DNA-binding</keyword>
<comment type="caution">
    <text evidence="7">The sequence shown here is derived from an EMBL/GenBank/DDBJ whole genome shotgun (WGS) entry which is preliminary data.</text>
</comment>
<reference evidence="8" key="1">
    <citation type="journal article" date="2019" name="Int. J. Syst. Evol. Microbiol.">
        <title>The Global Catalogue of Microorganisms (GCM) 10K type strain sequencing project: providing services to taxonomists for standard genome sequencing and annotation.</title>
        <authorList>
            <consortium name="The Broad Institute Genomics Platform"/>
            <consortium name="The Broad Institute Genome Sequencing Center for Infectious Disease"/>
            <person name="Wu L."/>
            <person name="Ma J."/>
        </authorList>
    </citation>
    <scope>NUCLEOTIDE SEQUENCE [LARGE SCALE GENOMIC DNA]</scope>
    <source>
        <strain evidence="8">IBRC-M 10813</strain>
    </source>
</reference>
<evidence type="ECO:0000256" key="1">
    <source>
        <dbReference type="ARBA" id="ARBA00023015"/>
    </source>
</evidence>
<proteinExistence type="predicted"/>
<dbReference type="InterPro" id="IPR009057">
    <property type="entry name" value="Homeodomain-like_sf"/>
</dbReference>
<dbReference type="InterPro" id="IPR020449">
    <property type="entry name" value="Tscrpt_reg_AraC-type_HTH"/>
</dbReference>
<dbReference type="Proteomes" id="UP001595843">
    <property type="component" value="Unassembled WGS sequence"/>
</dbReference>
<keyword evidence="1" id="KW-0805">Transcription regulation</keyword>
<evidence type="ECO:0000256" key="3">
    <source>
        <dbReference type="ARBA" id="ARBA00023163"/>
    </source>
</evidence>
<organism evidence="7 8">
    <name type="scientific">Salinithrix halophila</name>
    <dbReference type="NCBI Taxonomy" id="1485204"/>
    <lineage>
        <taxon>Bacteria</taxon>
        <taxon>Bacillati</taxon>
        <taxon>Bacillota</taxon>
        <taxon>Bacilli</taxon>
        <taxon>Bacillales</taxon>
        <taxon>Thermoactinomycetaceae</taxon>
        <taxon>Salinithrix</taxon>
    </lineage>
</organism>
<accession>A0ABV8JJ47</accession>
<dbReference type="PRINTS" id="PR00032">
    <property type="entry name" value="HTHARAC"/>
</dbReference>
<dbReference type="PROSITE" id="PS01124">
    <property type="entry name" value="HTH_ARAC_FAMILY_2"/>
    <property type="match status" value="1"/>
</dbReference>
<evidence type="ECO:0000259" key="5">
    <source>
        <dbReference type="PROSITE" id="PS01124"/>
    </source>
</evidence>
<evidence type="ECO:0000256" key="2">
    <source>
        <dbReference type="ARBA" id="ARBA00023125"/>
    </source>
</evidence>
<evidence type="ECO:0000313" key="8">
    <source>
        <dbReference type="Proteomes" id="UP001595843"/>
    </source>
</evidence>
<dbReference type="Gene3D" id="3.40.50.2300">
    <property type="match status" value="1"/>
</dbReference>
<dbReference type="SUPFAM" id="SSF52172">
    <property type="entry name" value="CheY-like"/>
    <property type="match status" value="1"/>
</dbReference>
<dbReference type="InterPro" id="IPR001789">
    <property type="entry name" value="Sig_transdc_resp-reg_receiver"/>
</dbReference>
<evidence type="ECO:0000313" key="7">
    <source>
        <dbReference type="EMBL" id="MFC4077815.1"/>
    </source>
</evidence>
<dbReference type="EMBL" id="JBHSAP010000018">
    <property type="protein sequence ID" value="MFC4077815.1"/>
    <property type="molecule type" value="Genomic_DNA"/>
</dbReference>
<evidence type="ECO:0000259" key="6">
    <source>
        <dbReference type="PROSITE" id="PS50110"/>
    </source>
</evidence>
<dbReference type="PROSITE" id="PS00041">
    <property type="entry name" value="HTH_ARAC_FAMILY_1"/>
    <property type="match status" value="1"/>
</dbReference>
<keyword evidence="8" id="KW-1185">Reference proteome</keyword>
<dbReference type="PROSITE" id="PS50110">
    <property type="entry name" value="RESPONSE_REGULATORY"/>
    <property type="match status" value="1"/>
</dbReference>
<dbReference type="InterPro" id="IPR018060">
    <property type="entry name" value="HTH_AraC"/>
</dbReference>
<dbReference type="RefSeq" id="WP_380705652.1">
    <property type="nucleotide sequence ID" value="NZ_JBHSAP010000018.1"/>
</dbReference>
<sequence length="499" mass="57535">MPKLLIADRDGKERSGLEWLIQSYPLPYEEVLAAQDTESLIAELERKTPEVVCLELDLVPPEQWEEVKRVVRRYAQMVVGMTAEATFERASQAIELHATDLWVKPLSPDRVKRTLRRYSRELAETERTEPATPASSPSVGYRSLFMDQPAGRSAGTLMLAQPEKEERLPALVSFLETYPFSRQPIILPLSQAVACIFPLLEQGGEKALQLEGNRLLEAWDELASDGLTMALHPTDFPLPLHKQYLAAKEALEWRFFQGTRQVIPVAEPVHWKPIDPFLTPEEQREWITMLEKGDRERIREWMHHSFFKAGPPYPEPGRLRIRLTSILAQIRRYMKTRELHRDPSFEMRYHEIFHSILHGPVLYRIVQDLLLFVSTLLDTTASSNQVALSDPATNAVQFMENHYTDPRLSLEAVARHIGRNASYLSHLLSREKGKPYRELLVDIRLRHAKKFLETTSLPIGQVAARTGFSDANYFSRIFKRQTGLSPRAYRDQKKRQKPK</sequence>
<dbReference type="PANTHER" id="PTHR43280">
    <property type="entry name" value="ARAC-FAMILY TRANSCRIPTIONAL REGULATOR"/>
    <property type="match status" value="1"/>
</dbReference>
<dbReference type="PANTHER" id="PTHR43280:SF2">
    <property type="entry name" value="HTH-TYPE TRANSCRIPTIONAL REGULATOR EXSA"/>
    <property type="match status" value="1"/>
</dbReference>
<evidence type="ECO:0000256" key="4">
    <source>
        <dbReference type="PROSITE-ProRule" id="PRU00169"/>
    </source>
</evidence>
<dbReference type="SUPFAM" id="SSF46689">
    <property type="entry name" value="Homeodomain-like"/>
    <property type="match status" value="1"/>
</dbReference>
<feature type="domain" description="Response regulatory" evidence="6">
    <location>
        <begin position="3"/>
        <end position="119"/>
    </location>
</feature>
<comment type="caution">
    <text evidence="4">Lacks conserved residue(s) required for the propagation of feature annotation.</text>
</comment>
<dbReference type="InterPro" id="IPR011006">
    <property type="entry name" value="CheY-like_superfamily"/>
</dbReference>
<keyword evidence="3" id="KW-0804">Transcription</keyword>
<dbReference type="SMART" id="SM00342">
    <property type="entry name" value="HTH_ARAC"/>
    <property type="match status" value="1"/>
</dbReference>
<protein>
    <submittedName>
        <fullName evidence="7">Helix-turn-helix domain-containing protein</fullName>
    </submittedName>
</protein>
<name>A0ABV8JJ47_9BACL</name>
<dbReference type="Gene3D" id="1.10.10.60">
    <property type="entry name" value="Homeodomain-like"/>
    <property type="match status" value="1"/>
</dbReference>
<feature type="domain" description="HTH araC/xylS-type" evidence="5">
    <location>
        <begin position="393"/>
        <end position="492"/>
    </location>
</feature>